<dbReference type="EMBL" id="ML741841">
    <property type="protein sequence ID" value="KAE8322694.1"/>
    <property type="molecule type" value="Genomic_DNA"/>
</dbReference>
<dbReference type="AlphaFoldDB" id="A0A5N6WPA0"/>
<accession>A0A5N6WPA0</accession>
<proteinExistence type="predicted"/>
<evidence type="ECO:0000313" key="2">
    <source>
        <dbReference type="Proteomes" id="UP000325945"/>
    </source>
</evidence>
<name>A0A5N6WPA0_9EURO</name>
<dbReference type="Proteomes" id="UP000325945">
    <property type="component" value="Unassembled WGS sequence"/>
</dbReference>
<sequence length="189" mass="20893">MTHKMATVVSLPQEVIDQIAILISHEHGSSEVLKNLRLLSRSGASRFIRFMRVSGRSYRQTSEPTKEAELAGTIAKCLQACMRPDLKALDFYNIGDSMLHEFSRPAMAPTIAGLRFLKVVGCPGRSNGMEIRLILQYCENVQAVEWSNCQTSFEGPTATSLAGRYGCMSILKALEPHTNEITGGFYSMT</sequence>
<keyword evidence="2" id="KW-1185">Reference proteome</keyword>
<protein>
    <submittedName>
        <fullName evidence="1">Uncharacterized protein</fullName>
    </submittedName>
</protein>
<reference evidence="2" key="1">
    <citation type="submission" date="2019-04" db="EMBL/GenBank/DDBJ databases">
        <title>Friends and foes A comparative genomics studyof 23 Aspergillus species from section Flavi.</title>
        <authorList>
            <consortium name="DOE Joint Genome Institute"/>
            <person name="Kjaerbolling I."/>
            <person name="Vesth T."/>
            <person name="Frisvad J.C."/>
            <person name="Nybo J.L."/>
            <person name="Theobald S."/>
            <person name="Kildgaard S."/>
            <person name="Isbrandt T."/>
            <person name="Kuo A."/>
            <person name="Sato A."/>
            <person name="Lyhne E.K."/>
            <person name="Kogle M.E."/>
            <person name="Wiebenga A."/>
            <person name="Kun R.S."/>
            <person name="Lubbers R.J."/>
            <person name="Makela M.R."/>
            <person name="Barry K."/>
            <person name="Chovatia M."/>
            <person name="Clum A."/>
            <person name="Daum C."/>
            <person name="Haridas S."/>
            <person name="He G."/>
            <person name="LaButti K."/>
            <person name="Lipzen A."/>
            <person name="Mondo S."/>
            <person name="Riley R."/>
            <person name="Salamov A."/>
            <person name="Simmons B.A."/>
            <person name="Magnuson J.K."/>
            <person name="Henrissat B."/>
            <person name="Mortensen U.H."/>
            <person name="Larsen T.O."/>
            <person name="Devries R.P."/>
            <person name="Grigoriev I.V."/>
            <person name="Machida M."/>
            <person name="Baker S.E."/>
            <person name="Andersen M.R."/>
        </authorList>
    </citation>
    <scope>NUCLEOTIDE SEQUENCE [LARGE SCALE GENOMIC DNA]</scope>
    <source>
        <strain evidence="2">CBS 130017</strain>
    </source>
</reference>
<organism evidence="1 2">
    <name type="scientific">Aspergillus sergii</name>
    <dbReference type="NCBI Taxonomy" id="1034303"/>
    <lineage>
        <taxon>Eukaryota</taxon>
        <taxon>Fungi</taxon>
        <taxon>Dikarya</taxon>
        <taxon>Ascomycota</taxon>
        <taxon>Pezizomycotina</taxon>
        <taxon>Eurotiomycetes</taxon>
        <taxon>Eurotiomycetidae</taxon>
        <taxon>Eurotiales</taxon>
        <taxon>Aspergillaceae</taxon>
        <taxon>Aspergillus</taxon>
        <taxon>Aspergillus subgen. Circumdati</taxon>
    </lineage>
</organism>
<evidence type="ECO:0000313" key="1">
    <source>
        <dbReference type="EMBL" id="KAE8322694.1"/>
    </source>
</evidence>
<gene>
    <name evidence="1" type="ORF">BDV39DRAFT_196501</name>
</gene>